<protein>
    <submittedName>
        <fullName evidence="1">Uncharacterized protein</fullName>
    </submittedName>
</protein>
<evidence type="ECO:0000313" key="2">
    <source>
        <dbReference type="Proteomes" id="UP001152799"/>
    </source>
</evidence>
<dbReference type="OrthoDB" id="6758671at2759"/>
<dbReference type="AlphaFoldDB" id="A0A9N9QFN9"/>
<dbReference type="Proteomes" id="UP001152799">
    <property type="component" value="Chromosome 12"/>
</dbReference>
<accession>A0A9N9QFN9</accession>
<name>A0A9N9QFN9_9CUCU</name>
<gene>
    <name evidence="1" type="ORF">CEUTPL_LOCUS3482</name>
</gene>
<keyword evidence="2" id="KW-1185">Reference proteome</keyword>
<dbReference type="EMBL" id="OU892288">
    <property type="protein sequence ID" value="CAG9762809.1"/>
    <property type="molecule type" value="Genomic_DNA"/>
</dbReference>
<sequence>MFLVLVFVCSVHGYPASWVQKIGENAPFNENNNINDDLLELDNYLSKNDSLFADSKTQDYTKMIIPFTADFSDNNKPDGSIDLEAILGLLGSLSTVSNEQFKDYLIILFSLKQNPYGTYDFSGLSDLLRSFFGGDAGGGGSDIGAFAGGLLGAVIKGVANPPGAKGAGILAGKVVTGILPALSGPPPSMEEKGNGTTKAPPLDSGAFLTGFIKTVLGSGGNGMGQGNKNSKYTLFKLLFSAITGVFSAASSLSSSGKSDWN</sequence>
<reference evidence="1" key="1">
    <citation type="submission" date="2022-01" db="EMBL/GenBank/DDBJ databases">
        <authorList>
            <person name="King R."/>
        </authorList>
    </citation>
    <scope>NUCLEOTIDE SEQUENCE</scope>
</reference>
<evidence type="ECO:0000313" key="1">
    <source>
        <dbReference type="EMBL" id="CAG9762809.1"/>
    </source>
</evidence>
<proteinExistence type="predicted"/>
<organism evidence="1 2">
    <name type="scientific">Ceutorhynchus assimilis</name>
    <name type="common">cabbage seed weevil</name>
    <dbReference type="NCBI Taxonomy" id="467358"/>
    <lineage>
        <taxon>Eukaryota</taxon>
        <taxon>Metazoa</taxon>
        <taxon>Ecdysozoa</taxon>
        <taxon>Arthropoda</taxon>
        <taxon>Hexapoda</taxon>
        <taxon>Insecta</taxon>
        <taxon>Pterygota</taxon>
        <taxon>Neoptera</taxon>
        <taxon>Endopterygota</taxon>
        <taxon>Coleoptera</taxon>
        <taxon>Polyphaga</taxon>
        <taxon>Cucujiformia</taxon>
        <taxon>Curculionidae</taxon>
        <taxon>Ceutorhynchinae</taxon>
        <taxon>Ceutorhynchus</taxon>
    </lineage>
</organism>